<comment type="caution">
    <text evidence="1">The sequence shown here is derived from an EMBL/GenBank/DDBJ whole genome shotgun (WGS) entry which is preliminary data.</text>
</comment>
<organism evidence="1 2">
    <name type="scientific">Streptomyces kunmingensis</name>
    <dbReference type="NCBI Taxonomy" id="68225"/>
    <lineage>
        <taxon>Bacteria</taxon>
        <taxon>Bacillati</taxon>
        <taxon>Actinomycetota</taxon>
        <taxon>Actinomycetes</taxon>
        <taxon>Kitasatosporales</taxon>
        <taxon>Streptomycetaceae</taxon>
        <taxon>Streptomyces</taxon>
    </lineage>
</organism>
<reference evidence="1 2" key="1">
    <citation type="submission" date="2022-10" db="EMBL/GenBank/DDBJ databases">
        <authorList>
            <person name="Xie J."/>
            <person name="Shen N."/>
        </authorList>
    </citation>
    <scope>NUCLEOTIDE SEQUENCE [LARGE SCALE GENOMIC DNA]</scope>
    <source>
        <strain evidence="1 2">DSM 41681</strain>
    </source>
</reference>
<keyword evidence="2" id="KW-1185">Reference proteome</keyword>
<evidence type="ECO:0000313" key="2">
    <source>
        <dbReference type="Proteomes" id="UP001352223"/>
    </source>
</evidence>
<protein>
    <submittedName>
        <fullName evidence="1">Uncharacterized protein</fullName>
    </submittedName>
</protein>
<gene>
    <name evidence="1" type="ORF">OKJ48_33540</name>
</gene>
<dbReference type="Gene3D" id="3.20.20.210">
    <property type="match status" value="1"/>
</dbReference>
<sequence>MVEPEHRRTVEPVYRQALLGEVRQILDAVPHEDLAIQWDVAVEVAFLESGGTALGGWAGPHDNLFEQIITSLTGLGDAVPADVELGYHLCYGNSRGKRFLEPKDTSLLVDVANALTGRVARQIDFLHLPVPQDRTDHEYFAPLTGLDLDDGTDLYLGLVYPADGVEGARRRIDPALVRDLLWLHRRVYEQV</sequence>
<dbReference type="InterPro" id="IPR038071">
    <property type="entry name" value="UROD/MetE-like_sf"/>
</dbReference>
<proteinExistence type="predicted"/>
<dbReference type="RefSeq" id="WP_324773078.1">
    <property type="nucleotide sequence ID" value="NZ_BAAATS010000032.1"/>
</dbReference>
<dbReference type="SUPFAM" id="SSF51726">
    <property type="entry name" value="UROD/MetE-like"/>
    <property type="match status" value="1"/>
</dbReference>
<dbReference type="Proteomes" id="UP001352223">
    <property type="component" value="Unassembled WGS sequence"/>
</dbReference>
<dbReference type="EMBL" id="JAOZYB010000323">
    <property type="protein sequence ID" value="MEB3965114.1"/>
    <property type="molecule type" value="Genomic_DNA"/>
</dbReference>
<evidence type="ECO:0000313" key="1">
    <source>
        <dbReference type="EMBL" id="MEB3965114.1"/>
    </source>
</evidence>
<accession>A0ABU6CK60</accession>
<name>A0ABU6CK60_9ACTN</name>